<dbReference type="AlphaFoldDB" id="Q5BZR1"/>
<accession>Q5BZR1</accession>
<organism evidence="1">
    <name type="scientific">Schistosoma japonicum</name>
    <name type="common">Blood fluke</name>
    <dbReference type="NCBI Taxonomy" id="6182"/>
    <lineage>
        <taxon>Eukaryota</taxon>
        <taxon>Metazoa</taxon>
        <taxon>Spiralia</taxon>
        <taxon>Lophotrochozoa</taxon>
        <taxon>Platyhelminthes</taxon>
        <taxon>Trematoda</taxon>
        <taxon>Digenea</taxon>
        <taxon>Strigeidida</taxon>
        <taxon>Schistosomatoidea</taxon>
        <taxon>Schistosomatidae</taxon>
        <taxon>Schistosoma</taxon>
    </lineage>
</organism>
<name>Q5BZR1_SCHJA</name>
<evidence type="ECO:0000313" key="1">
    <source>
        <dbReference type="EMBL" id="AAX27114.1"/>
    </source>
</evidence>
<proteinExistence type="evidence at transcript level"/>
<sequence>MTAFFNAILKDEKICKFLMFLRL</sequence>
<dbReference type="EMBL" id="AY811225">
    <property type="protein sequence ID" value="AAX27114.1"/>
    <property type="molecule type" value="mRNA"/>
</dbReference>
<reference evidence="1" key="1">
    <citation type="submission" date="2005-03" db="EMBL/GenBank/DDBJ databases">
        <authorList>
            <person name="Han Z."/>
        </authorList>
    </citation>
    <scope>NUCLEOTIDE SEQUENCE</scope>
</reference>
<protein>
    <submittedName>
        <fullName evidence="1">Uncharacterized protein</fullName>
    </submittedName>
</protein>
<reference evidence="1" key="2">
    <citation type="journal article" date="2006" name="PLoS Pathog.">
        <title>New perspectives on host-parasite interplay by comparative transcriptomic and proteomic analyses of Schistosoma japonicum.</title>
        <authorList>
            <person name="Liu F."/>
            <person name="Lu J."/>
            <person name="Hu W."/>
            <person name="Wang S.Y."/>
            <person name="Cui S.J."/>
            <person name="Chi M."/>
            <person name="Yan Q."/>
            <person name="Wang X.R."/>
            <person name="Song H.D."/>
            <person name="Xu X.N."/>
            <person name="Wang J.J."/>
            <person name="Zhang X.L."/>
            <person name="Zhang X."/>
            <person name="Wang Z.Q."/>
            <person name="Xue C.L."/>
            <person name="Brindley P.J."/>
            <person name="McManus D.P."/>
            <person name="Yang P.Y."/>
            <person name="Feng Z."/>
            <person name="Chen Z."/>
            <person name="Han Z.G."/>
        </authorList>
    </citation>
    <scope>NUCLEOTIDE SEQUENCE</scope>
</reference>